<evidence type="ECO:0000256" key="1">
    <source>
        <dbReference type="SAM" id="MobiDB-lite"/>
    </source>
</evidence>
<accession>A0A2H3SGD1</accession>
<sequence length="67" mass="8033">MPLPTFYPDDSGFEYRLRKYRKSPGYEASVCRRRKRKQLRKTATRKPHRKRKHRVPSRVGYKPAVSG</sequence>
<name>A0A2H3SGD1_FUSFU</name>
<evidence type="ECO:0000313" key="2">
    <source>
        <dbReference type="EMBL" id="VTT79737.1"/>
    </source>
</evidence>
<proteinExistence type="predicted"/>
<reference evidence="2" key="1">
    <citation type="submission" date="2019-05" db="EMBL/GenBank/DDBJ databases">
        <authorList>
            <person name="Piombo E."/>
        </authorList>
    </citation>
    <scope>NUCLEOTIDE SEQUENCE</scope>
    <source>
        <strain evidence="2">C2S</strain>
    </source>
</reference>
<comment type="caution">
    <text evidence="2">The sequence shown here is derived from an EMBL/GenBank/DDBJ whole genome shotgun (WGS) entry which is preliminary data.</text>
</comment>
<gene>
    <name evidence="2" type="ORF">C2S_11454</name>
</gene>
<feature type="region of interest" description="Disordered" evidence="1">
    <location>
        <begin position="26"/>
        <end position="67"/>
    </location>
</feature>
<dbReference type="AlphaFoldDB" id="A0A2H3SGD1"/>
<organism evidence="2 3">
    <name type="scientific">Fusarium fujikuroi</name>
    <name type="common">Bakanae and foot rot disease fungus</name>
    <name type="synonym">Gibberella fujikuroi</name>
    <dbReference type="NCBI Taxonomy" id="5127"/>
    <lineage>
        <taxon>Eukaryota</taxon>
        <taxon>Fungi</taxon>
        <taxon>Dikarya</taxon>
        <taxon>Ascomycota</taxon>
        <taxon>Pezizomycotina</taxon>
        <taxon>Sordariomycetes</taxon>
        <taxon>Hypocreomycetidae</taxon>
        <taxon>Hypocreales</taxon>
        <taxon>Nectriaceae</taxon>
        <taxon>Fusarium</taxon>
        <taxon>Fusarium fujikuroi species complex</taxon>
    </lineage>
</organism>
<protein>
    <submittedName>
        <fullName evidence="2">Uncharacterized protein</fullName>
    </submittedName>
</protein>
<dbReference type="EMBL" id="CABFJX010000398">
    <property type="protein sequence ID" value="VTT79737.1"/>
    <property type="molecule type" value="Genomic_DNA"/>
</dbReference>
<dbReference type="Proteomes" id="UP000760494">
    <property type="component" value="Unassembled WGS sequence"/>
</dbReference>
<evidence type="ECO:0000313" key="3">
    <source>
        <dbReference type="Proteomes" id="UP000760494"/>
    </source>
</evidence>
<feature type="compositionally biased region" description="Basic residues" evidence="1">
    <location>
        <begin position="31"/>
        <end position="56"/>
    </location>
</feature>